<dbReference type="PANTHER" id="PTHR46771">
    <property type="entry name" value="DETERIN"/>
    <property type="match status" value="1"/>
</dbReference>
<feature type="region of interest" description="Disordered" evidence="3">
    <location>
        <begin position="680"/>
        <end position="935"/>
    </location>
</feature>
<feature type="domain" description="CoA-binding" evidence="4">
    <location>
        <begin position="10"/>
        <end position="107"/>
    </location>
</feature>
<dbReference type="GO" id="GO:0046872">
    <property type="term" value="F:metal ion binding"/>
    <property type="evidence" value="ECO:0007669"/>
    <property type="project" value="UniProtKB-KW"/>
</dbReference>
<dbReference type="SUPFAM" id="SSF57924">
    <property type="entry name" value="Inhibitor of apoptosis (IAP) repeat"/>
    <property type="match status" value="2"/>
</dbReference>
<keyword evidence="2" id="KW-0862">Zinc</keyword>
<keyword evidence="1" id="KW-0479">Metal-binding</keyword>
<dbReference type="InterPro" id="IPR003781">
    <property type="entry name" value="CoA-bd"/>
</dbReference>
<gene>
    <name evidence="5" type="ORF">C2857_006741</name>
</gene>
<dbReference type="EMBL" id="CP031385">
    <property type="protein sequence ID" value="QPG94694.1"/>
    <property type="molecule type" value="Genomic_DNA"/>
</dbReference>
<dbReference type="AlphaFoldDB" id="A0A7S9KLY3"/>
<dbReference type="InterPro" id="IPR051190">
    <property type="entry name" value="Baculoviral_IAP"/>
</dbReference>
<feature type="compositionally biased region" description="Low complexity" evidence="3">
    <location>
        <begin position="827"/>
        <end position="840"/>
    </location>
</feature>
<dbReference type="Gene3D" id="3.40.50.720">
    <property type="entry name" value="NAD(P)-binding Rossmann-like Domain"/>
    <property type="match status" value="1"/>
</dbReference>
<dbReference type="CDD" id="cd00022">
    <property type="entry name" value="BIR"/>
    <property type="match status" value="2"/>
</dbReference>
<dbReference type="InterPro" id="IPR001370">
    <property type="entry name" value="BIR_rpt"/>
</dbReference>
<feature type="compositionally biased region" description="Low complexity" evidence="3">
    <location>
        <begin position="655"/>
        <end position="665"/>
    </location>
</feature>
<evidence type="ECO:0000313" key="5">
    <source>
        <dbReference type="EMBL" id="QPG94694.1"/>
    </source>
</evidence>
<dbReference type="SMART" id="SM00238">
    <property type="entry name" value="BIR"/>
    <property type="match status" value="2"/>
</dbReference>
<dbReference type="PANTHER" id="PTHR46771:SF5">
    <property type="entry name" value="DETERIN"/>
    <property type="match status" value="1"/>
</dbReference>
<evidence type="ECO:0000259" key="4">
    <source>
        <dbReference type="SMART" id="SM00881"/>
    </source>
</evidence>
<evidence type="ECO:0000256" key="1">
    <source>
        <dbReference type="ARBA" id="ARBA00022723"/>
    </source>
</evidence>
<feature type="compositionally biased region" description="Polar residues" evidence="3">
    <location>
        <begin position="564"/>
        <end position="578"/>
    </location>
</feature>
<feature type="compositionally biased region" description="Acidic residues" evidence="3">
    <location>
        <begin position="757"/>
        <end position="772"/>
    </location>
</feature>
<sequence>MAAETAARKFFASPLFAVVGASSNPAKFGHKVHAWYLHHGLDVTPINPGSSTVTVGGKDYPTVPDLSSLPNPKETSVSVITAPPVTLRVLEEAKKLGIPAIWLQPGTFDDEVLKVALGQSAFESVVFGAGGRGHEGWCVLVDGEKAMKDAGKLIAEENILYTPTRLGSLHLRNDSKHSLSSPNFFSVAPAGSPSTAATAATSASSTREFGYRRRRTEESRVNFSVTMDQYFTYEARLASFQKNSKKRGSTANGRGKTLSWPHKQIAPATLAKAGFYFQPYPENPDNCVCFLCGKGLDGWEAGDDPLQEHLKHASACGWAIVAAIESDIEEYAKQDPSLPHMVEARKATFAGKWPHEGRKGWKCKTKQLVEAGWKYTPTEESDDMATCVYCQLALDGWEPSDKPYDEHYNRSPNCSFFALLKQFGGTKKKATRGKAVRGSKASRLSVQSVATAASDIASVADMTAEPEDSVLTTTSALGQGGKKTVTRKKKAATTKAASKTKSKKSQAVKEEEEEEEEEDNESVHEELPVQPKANKSARGKKRESDAMDDSVVFLSEAPAPKKQATASRGTIQMGSSAITAEDVESVTAPKATGRASSSSAKSNRKPSASVASLRAAPEDFPDDEEIERQLEAELDKFTTDDEMAHDSDSERSMAKNKTTKATAAAVKSQDYAMFDPAEIKADDEALDEELRNLQAEMEVDEPKQELHAPKKGHKAGTGTHKASKQTRARKAKAPSPPRELEPEPVPVPEPKAKPETETDMIEPPVEEDENEESIGSTDTVVKNTECVLSPPAKKPRGRAANSSLASNASTKLADAPAKKGRGRPGKAAASSSPPENSPAPVVDQPGDLESEIHEDVDEMEAATAPLPKPSSPVGRDLSCQVVSESRLVAEPPSTPTKVISPAPSARQPALSPSQSPQSSDAENQPPSSVPVANAKTRRVVLAPVAATPMRNSPLKRNMLAAGLQSQTPWTVVDLDAVLGTAGVMADKENAVSRLLKQGTGLSSPEKLMTVEEWIYFNAGEAEKKLKHECEAMVTRFEQEGTRAMNVLEDLPVE</sequence>
<dbReference type="Pfam" id="PF00653">
    <property type="entry name" value="BIR"/>
    <property type="match status" value="2"/>
</dbReference>
<feature type="compositionally biased region" description="Low complexity" evidence="3">
    <location>
        <begin position="900"/>
        <end position="919"/>
    </location>
</feature>
<accession>A0A7S9KLY3</accession>
<dbReference type="PROSITE" id="PS50143">
    <property type="entry name" value="BIR_REPEAT_2"/>
    <property type="match status" value="2"/>
</dbReference>
<evidence type="ECO:0000256" key="2">
    <source>
        <dbReference type="ARBA" id="ARBA00022833"/>
    </source>
</evidence>
<evidence type="ECO:0000313" key="6">
    <source>
        <dbReference type="Proteomes" id="UP000594364"/>
    </source>
</evidence>
<feature type="compositionally biased region" description="Basic and acidic residues" evidence="3">
    <location>
        <begin position="680"/>
        <end position="691"/>
    </location>
</feature>
<dbReference type="SMART" id="SM00881">
    <property type="entry name" value="CoA_binding"/>
    <property type="match status" value="1"/>
</dbReference>
<dbReference type="Gene3D" id="1.10.1170.10">
    <property type="entry name" value="Inhibitor Of Apoptosis Protein (2mihbC-IAP-1), Chain A"/>
    <property type="match status" value="2"/>
</dbReference>
<name>A0A7S9KLY3_EPIFF</name>
<protein>
    <recommendedName>
        <fullName evidence="4">CoA-binding domain-containing protein</fullName>
    </recommendedName>
</protein>
<feature type="compositionally biased region" description="Basic residues" evidence="3">
    <location>
        <begin position="484"/>
        <end position="506"/>
    </location>
</feature>
<feature type="compositionally biased region" description="Low complexity" evidence="3">
    <location>
        <begin position="594"/>
        <end position="609"/>
    </location>
</feature>
<organism evidence="5 6">
    <name type="scientific">Epichloe festucae (strain Fl1)</name>
    <dbReference type="NCBI Taxonomy" id="877507"/>
    <lineage>
        <taxon>Eukaryota</taxon>
        <taxon>Fungi</taxon>
        <taxon>Dikarya</taxon>
        <taxon>Ascomycota</taxon>
        <taxon>Pezizomycotina</taxon>
        <taxon>Sordariomycetes</taxon>
        <taxon>Hypocreomycetidae</taxon>
        <taxon>Hypocreales</taxon>
        <taxon>Clavicipitaceae</taxon>
        <taxon>Epichloe</taxon>
    </lineage>
</organism>
<dbReference type="OrthoDB" id="2196114at2759"/>
<feature type="compositionally biased region" description="Acidic residues" evidence="3">
    <location>
        <begin position="846"/>
        <end position="860"/>
    </location>
</feature>
<dbReference type="SUPFAM" id="SSF51735">
    <property type="entry name" value="NAD(P)-binding Rossmann-fold domains"/>
    <property type="match status" value="1"/>
</dbReference>
<feature type="compositionally biased region" description="Basic residues" evidence="3">
    <location>
        <begin position="721"/>
        <end position="732"/>
    </location>
</feature>
<feature type="compositionally biased region" description="Low complexity" evidence="3">
    <location>
        <begin position="799"/>
        <end position="809"/>
    </location>
</feature>
<evidence type="ECO:0000256" key="3">
    <source>
        <dbReference type="SAM" id="MobiDB-lite"/>
    </source>
</evidence>
<feature type="compositionally biased region" description="Acidic residues" evidence="3">
    <location>
        <begin position="510"/>
        <end position="520"/>
    </location>
</feature>
<dbReference type="InterPro" id="IPR036291">
    <property type="entry name" value="NAD(P)-bd_dom_sf"/>
</dbReference>
<feature type="compositionally biased region" description="Basic and acidic residues" evidence="3">
    <location>
        <begin position="627"/>
        <end position="653"/>
    </location>
</feature>
<dbReference type="Proteomes" id="UP000594364">
    <property type="component" value="Chromosome 1"/>
</dbReference>
<proteinExistence type="predicted"/>
<feature type="compositionally biased region" description="Polar residues" evidence="3">
    <location>
        <begin position="773"/>
        <end position="782"/>
    </location>
</feature>
<dbReference type="Pfam" id="PF13380">
    <property type="entry name" value="CoA_binding_2"/>
    <property type="match status" value="1"/>
</dbReference>
<keyword evidence="6" id="KW-1185">Reference proteome</keyword>
<feature type="region of interest" description="Disordered" evidence="3">
    <location>
        <begin position="465"/>
        <end position="665"/>
    </location>
</feature>
<reference evidence="5 6" key="1">
    <citation type="journal article" date="2018" name="PLoS Genet.">
        <title>Repeat elements organise 3D genome structure and mediate transcription in the filamentous fungus Epichloe festucae.</title>
        <authorList>
            <person name="Winter D.J."/>
            <person name="Ganley A.R.D."/>
            <person name="Young C.A."/>
            <person name="Liachko I."/>
            <person name="Schardl C.L."/>
            <person name="Dupont P.Y."/>
            <person name="Berry D."/>
            <person name="Ram A."/>
            <person name="Scott B."/>
            <person name="Cox M.P."/>
        </authorList>
    </citation>
    <scope>NUCLEOTIDE SEQUENCE [LARGE SCALE GENOMIC DNA]</scope>
    <source>
        <strain evidence="5 6">Fl1</strain>
    </source>
</reference>